<comment type="caution">
    <text evidence="5">The sequence shown here is derived from an EMBL/GenBank/DDBJ whole genome shotgun (WGS) entry which is preliminary data.</text>
</comment>
<evidence type="ECO:0000256" key="4">
    <source>
        <dbReference type="SAM" id="Phobius"/>
    </source>
</evidence>
<keyword evidence="4" id="KW-0812">Transmembrane</keyword>
<dbReference type="AlphaFoldDB" id="A0A8H4ATQ0"/>
<dbReference type="PANTHER" id="PTHR46093:SF18">
    <property type="entry name" value="FIBRONECTIN TYPE-III DOMAIN-CONTAINING PROTEIN"/>
    <property type="match status" value="1"/>
</dbReference>
<dbReference type="Gene3D" id="2.120.10.80">
    <property type="entry name" value="Kelch-type beta propeller"/>
    <property type="match status" value="1"/>
</dbReference>
<protein>
    <submittedName>
        <fullName evidence="5">Galactose oxidase</fullName>
    </submittedName>
</protein>
<gene>
    <name evidence="5" type="ORF">F8M41_011825</name>
</gene>
<accession>A0A8H4ATQ0</accession>
<evidence type="ECO:0000256" key="2">
    <source>
        <dbReference type="ARBA" id="ARBA00022737"/>
    </source>
</evidence>
<dbReference type="PANTHER" id="PTHR46093">
    <property type="entry name" value="ACYL-COA-BINDING DOMAIN-CONTAINING PROTEIN 5"/>
    <property type="match status" value="1"/>
</dbReference>
<evidence type="ECO:0000313" key="6">
    <source>
        <dbReference type="Proteomes" id="UP000439903"/>
    </source>
</evidence>
<dbReference type="Pfam" id="PF24681">
    <property type="entry name" value="Kelch_KLHDC2_KLHL20_DRC7"/>
    <property type="match status" value="1"/>
</dbReference>
<evidence type="ECO:0000256" key="1">
    <source>
        <dbReference type="ARBA" id="ARBA00022441"/>
    </source>
</evidence>
<evidence type="ECO:0000313" key="5">
    <source>
        <dbReference type="EMBL" id="KAF0531627.1"/>
    </source>
</evidence>
<sequence>MTSTSTAVYKFNPISLQWTIPVISGFNNSFINRNEINAVIDSKGKSYIFCGTDYNEGYSTSGGKIFYEMSLFDTTSMSWSTLTLPTYILPRKDYTATLLPTGSIIYIGGFTKLTPSSAYTFTSFHDILIFDTKSLSWSNKIANGTTIQPRYGHTAVLIKEGNIIIFGGATGAAQVYPDLVVLNTNTWLFSIPNVSTVNAPPSLVRHSANLHNIYMIIAFGRKTSQITVKPYVYSNNIYIFNTETYSWVSSFNDVNQGTPKNSDGAPTNKGGTSTHQGDLSTDNGNSFTYKIILYVVISISFVVYSNPAIVYLNQAVVHLNPLEPSCGSFELGYGSFEPK</sequence>
<dbReference type="EMBL" id="WTPW01000242">
    <property type="protein sequence ID" value="KAF0531627.1"/>
    <property type="molecule type" value="Genomic_DNA"/>
</dbReference>
<dbReference type="Proteomes" id="UP000439903">
    <property type="component" value="Unassembled WGS sequence"/>
</dbReference>
<feature type="transmembrane region" description="Helical" evidence="4">
    <location>
        <begin position="291"/>
        <end position="312"/>
    </location>
</feature>
<keyword evidence="2" id="KW-0677">Repeat</keyword>
<feature type="region of interest" description="Disordered" evidence="3">
    <location>
        <begin position="258"/>
        <end position="279"/>
    </location>
</feature>
<dbReference type="InterPro" id="IPR015915">
    <property type="entry name" value="Kelch-typ_b-propeller"/>
</dbReference>
<organism evidence="5 6">
    <name type="scientific">Gigaspora margarita</name>
    <dbReference type="NCBI Taxonomy" id="4874"/>
    <lineage>
        <taxon>Eukaryota</taxon>
        <taxon>Fungi</taxon>
        <taxon>Fungi incertae sedis</taxon>
        <taxon>Mucoromycota</taxon>
        <taxon>Glomeromycotina</taxon>
        <taxon>Glomeromycetes</taxon>
        <taxon>Diversisporales</taxon>
        <taxon>Gigasporaceae</taxon>
        <taxon>Gigaspora</taxon>
    </lineage>
</organism>
<reference evidence="5 6" key="1">
    <citation type="journal article" date="2019" name="Environ. Microbiol.">
        <title>At the nexus of three kingdoms: the genome of the mycorrhizal fungus Gigaspora margarita provides insights into plant, endobacterial and fungal interactions.</title>
        <authorList>
            <person name="Venice F."/>
            <person name="Ghignone S."/>
            <person name="Salvioli di Fossalunga A."/>
            <person name="Amselem J."/>
            <person name="Novero M."/>
            <person name="Xianan X."/>
            <person name="Sedzielewska Toro K."/>
            <person name="Morin E."/>
            <person name="Lipzen A."/>
            <person name="Grigoriev I.V."/>
            <person name="Henrissat B."/>
            <person name="Martin F.M."/>
            <person name="Bonfante P."/>
        </authorList>
    </citation>
    <scope>NUCLEOTIDE SEQUENCE [LARGE SCALE GENOMIC DNA]</scope>
    <source>
        <strain evidence="5 6">BEG34</strain>
    </source>
</reference>
<keyword evidence="4" id="KW-0472">Membrane</keyword>
<evidence type="ECO:0000256" key="3">
    <source>
        <dbReference type="SAM" id="MobiDB-lite"/>
    </source>
</evidence>
<dbReference type="SUPFAM" id="SSF117281">
    <property type="entry name" value="Kelch motif"/>
    <property type="match status" value="1"/>
</dbReference>
<keyword evidence="4" id="KW-1133">Transmembrane helix</keyword>
<name>A0A8H4ATQ0_GIGMA</name>
<dbReference type="OrthoDB" id="432528at2759"/>
<keyword evidence="6" id="KW-1185">Reference proteome</keyword>
<keyword evidence="1" id="KW-0880">Kelch repeat</keyword>
<proteinExistence type="predicted"/>